<dbReference type="Proteomes" id="UP000203896">
    <property type="component" value="Segment"/>
</dbReference>
<dbReference type="EMBL" id="HE978309">
    <property type="protein sequence ID" value="CEO90717.1"/>
    <property type="molecule type" value="Genomic_DNA"/>
</dbReference>
<dbReference type="GeneID" id="23301154"/>
<proteinExistence type="predicted"/>
<dbReference type="KEGG" id="vg:23301154"/>
<evidence type="ECO:0000313" key="3">
    <source>
        <dbReference type="Proteomes" id="UP000203896"/>
    </source>
</evidence>
<accession>A0A0B7MSS4</accession>
<feature type="domain" description="Large polyvalent protein associated" evidence="1">
    <location>
        <begin position="3"/>
        <end position="84"/>
    </location>
</feature>
<evidence type="ECO:0000313" key="2">
    <source>
        <dbReference type="EMBL" id="CEO90717.1"/>
    </source>
</evidence>
<evidence type="ECO:0000259" key="1">
    <source>
        <dbReference type="Pfam" id="PF18840"/>
    </source>
</evidence>
<organism evidence="2 3">
    <name type="scientific">Enterobacteria phage GEC-3S</name>
    <dbReference type="NCBI Taxonomy" id="1222338"/>
    <lineage>
        <taxon>Viruses</taxon>
        <taxon>Duplodnaviria</taxon>
        <taxon>Heunggongvirae</taxon>
        <taxon>Uroviricota</taxon>
        <taxon>Caudoviricetes</taxon>
        <taxon>Pantevenvirales</taxon>
        <taxon>Straboviridae</taxon>
        <taxon>Krischvirus</taxon>
        <taxon>Krischvirus gec3s</taxon>
    </lineage>
</organism>
<name>A0A0B7MSS4_9CAUD</name>
<protein>
    <recommendedName>
        <fullName evidence="1">Large polyvalent protein associated domain-containing protein</fullName>
    </recommendedName>
</protein>
<keyword evidence="3" id="KW-1185">Reference proteome</keyword>
<dbReference type="RefSeq" id="YP_009118797.1">
    <property type="nucleotide sequence ID" value="NC_025425.1"/>
</dbReference>
<dbReference type="Pfam" id="PF18840">
    <property type="entry name" value="LPD25"/>
    <property type="match status" value="1"/>
</dbReference>
<gene>
    <name evidence="2" type="ORF">BN201_0114</name>
</gene>
<reference evidence="2 3" key="1">
    <citation type="submission" date="2012-08" db="EMBL/GenBank/DDBJ databases">
        <title>Selection and characterization of a candidate therapeutic bacteriophage that lyses the German Escherichia coli O104:H4 outbreak strain.</title>
        <authorList>
            <person name="Merabishvilli M."/>
            <person name="De Vos D."/>
            <person name="Verbeken G."/>
            <person name="Kropinski A."/>
            <person name="Vandenheuvel D."/>
            <person name="Lavigne R."/>
            <person name="Wattiau P."/>
            <person name="Mast J."/>
            <person name="Ragimbeau C."/>
            <person name="Mossong J."/>
            <person name="Scheres J."/>
            <person name="Chanishvili N."/>
            <person name="Vaneechoutte M."/>
            <person name="Pirnay J.P."/>
        </authorList>
    </citation>
    <scope>NUCLEOTIDE SEQUENCE [LARGE SCALE GENOMIC DNA]</scope>
</reference>
<sequence>MKPVSVKVIFSESSVFANANEVFHFEDFERKAQDAAAKAYESEYDKTQIEVTFENGTTYACRLDLGDRLSGFRHHVEKTIAFSKTEKGKHYFSVFGTENLDFLKTVSF</sequence>
<dbReference type="InterPro" id="IPR041045">
    <property type="entry name" value="LPD25"/>
</dbReference>